<keyword evidence="6 7" id="KW-0472">Membrane</keyword>
<feature type="transmembrane region" description="Helical" evidence="7">
    <location>
        <begin position="48"/>
        <end position="65"/>
    </location>
</feature>
<dbReference type="PANTHER" id="PTHR40074:SF2">
    <property type="entry name" value="O-ACETYLTRANSFERASE WECH"/>
    <property type="match status" value="1"/>
</dbReference>
<organism evidence="9 10">
    <name type="scientific">Skermanella aerolata</name>
    <dbReference type="NCBI Taxonomy" id="393310"/>
    <lineage>
        <taxon>Bacteria</taxon>
        <taxon>Pseudomonadati</taxon>
        <taxon>Pseudomonadota</taxon>
        <taxon>Alphaproteobacteria</taxon>
        <taxon>Rhodospirillales</taxon>
        <taxon>Azospirillaceae</taxon>
        <taxon>Skermanella</taxon>
    </lineage>
</organism>
<evidence type="ECO:0000256" key="2">
    <source>
        <dbReference type="ARBA" id="ARBA00007400"/>
    </source>
</evidence>
<gene>
    <name evidence="9" type="ORF">SAE02_62480</name>
</gene>
<feature type="transmembrane region" description="Helical" evidence="7">
    <location>
        <begin position="125"/>
        <end position="144"/>
    </location>
</feature>
<evidence type="ECO:0000256" key="5">
    <source>
        <dbReference type="ARBA" id="ARBA00022989"/>
    </source>
</evidence>
<dbReference type="OrthoDB" id="8678265at2"/>
<dbReference type="EMBL" id="BJYZ01000035">
    <property type="protein sequence ID" value="GEO42100.1"/>
    <property type="molecule type" value="Genomic_DNA"/>
</dbReference>
<proteinExistence type="inferred from homology"/>
<protein>
    <recommendedName>
        <fullName evidence="8">Acyltransferase 3 domain-containing protein</fullName>
    </recommendedName>
</protein>
<evidence type="ECO:0000256" key="6">
    <source>
        <dbReference type="ARBA" id="ARBA00023136"/>
    </source>
</evidence>
<reference evidence="9 10" key="1">
    <citation type="submission" date="2019-07" db="EMBL/GenBank/DDBJ databases">
        <title>Whole genome shotgun sequence of Skermanella aerolata NBRC 106429.</title>
        <authorList>
            <person name="Hosoyama A."/>
            <person name="Uohara A."/>
            <person name="Ohji S."/>
            <person name="Ichikawa N."/>
        </authorList>
    </citation>
    <scope>NUCLEOTIDE SEQUENCE [LARGE SCALE GENOMIC DNA]</scope>
    <source>
        <strain evidence="9 10">NBRC 106429</strain>
    </source>
</reference>
<evidence type="ECO:0000256" key="3">
    <source>
        <dbReference type="ARBA" id="ARBA00022475"/>
    </source>
</evidence>
<keyword evidence="3" id="KW-1003">Cell membrane</keyword>
<comment type="caution">
    <text evidence="9">The sequence shown here is derived from an EMBL/GenBank/DDBJ whole genome shotgun (WGS) entry which is preliminary data.</text>
</comment>
<dbReference type="InterPro" id="IPR002656">
    <property type="entry name" value="Acyl_transf_3_dom"/>
</dbReference>
<keyword evidence="5 7" id="KW-1133">Transmembrane helix</keyword>
<feature type="transmembrane region" description="Helical" evidence="7">
    <location>
        <begin position="296"/>
        <end position="313"/>
    </location>
</feature>
<keyword evidence="4 7" id="KW-0812">Transmembrane</keyword>
<feature type="transmembrane region" description="Helical" evidence="7">
    <location>
        <begin position="270"/>
        <end position="290"/>
    </location>
</feature>
<evidence type="ECO:0000256" key="1">
    <source>
        <dbReference type="ARBA" id="ARBA00004651"/>
    </source>
</evidence>
<evidence type="ECO:0000313" key="10">
    <source>
        <dbReference type="Proteomes" id="UP000321523"/>
    </source>
</evidence>
<feature type="transmembrane region" description="Helical" evidence="7">
    <location>
        <begin position="12"/>
        <end position="28"/>
    </location>
</feature>
<dbReference type="Pfam" id="PF01757">
    <property type="entry name" value="Acyl_transf_3"/>
    <property type="match status" value="1"/>
</dbReference>
<comment type="similarity">
    <text evidence="2">Belongs to the acyltransferase 3 family.</text>
</comment>
<feature type="transmembrane region" description="Helical" evidence="7">
    <location>
        <begin position="177"/>
        <end position="196"/>
    </location>
</feature>
<name>A0A512E0Y1_9PROT</name>
<dbReference type="RefSeq" id="WP_044434926.1">
    <property type="nucleotide sequence ID" value="NZ_BJYZ01000035.1"/>
</dbReference>
<feature type="transmembrane region" description="Helical" evidence="7">
    <location>
        <begin position="240"/>
        <end position="258"/>
    </location>
</feature>
<feature type="transmembrane region" description="Helical" evidence="7">
    <location>
        <begin position="151"/>
        <end position="171"/>
    </location>
</feature>
<dbReference type="PANTHER" id="PTHR40074">
    <property type="entry name" value="O-ACETYLTRANSFERASE WECH"/>
    <property type="match status" value="1"/>
</dbReference>
<evidence type="ECO:0000259" key="8">
    <source>
        <dbReference type="Pfam" id="PF01757"/>
    </source>
</evidence>
<keyword evidence="10" id="KW-1185">Reference proteome</keyword>
<dbReference type="Proteomes" id="UP000321523">
    <property type="component" value="Unassembled WGS sequence"/>
</dbReference>
<evidence type="ECO:0000313" key="9">
    <source>
        <dbReference type="EMBL" id="GEO42100.1"/>
    </source>
</evidence>
<dbReference type="AlphaFoldDB" id="A0A512E0Y1"/>
<evidence type="ECO:0000256" key="4">
    <source>
        <dbReference type="ARBA" id="ARBA00022692"/>
    </source>
</evidence>
<feature type="transmembrane region" description="Helical" evidence="7">
    <location>
        <begin position="208"/>
        <end position="228"/>
    </location>
</feature>
<sequence>MRERYNIDELRGFACILLVSLHVIGHNPEVGMRLEEGSLFRYAAESWSFVRMPLFTFISGLVYAFRPARHEHLPDFFNKKLRRLGVPLLVVAPLFFILQAITPGTTATPDWYEFLTIPVLPYQHYWYLQALLLIFFVVGTLDAVGWLFRPVVFTGLSAVAVVLNLTVANTLEPEVDIFSISQAAYLLPYFLLGVAFTRFHDTLSAAPIRLAVVVVLVAATLIHQAALWDLITVDIGRTSILGLLCGTTASLVLVRFMPKASLFRTIGKHSYAIFLHHMFFQAACRIVLMRLGAEDWQIFVLAVAGGCIGPMVLQRLASVNPWTRTALLGAA</sequence>
<dbReference type="GO" id="GO:0009246">
    <property type="term" value="P:enterobacterial common antigen biosynthetic process"/>
    <property type="evidence" value="ECO:0007669"/>
    <property type="project" value="TreeGrafter"/>
</dbReference>
<evidence type="ECO:0000256" key="7">
    <source>
        <dbReference type="SAM" id="Phobius"/>
    </source>
</evidence>
<comment type="subcellular location">
    <subcellularLocation>
        <location evidence="1">Cell membrane</location>
        <topology evidence="1">Multi-pass membrane protein</topology>
    </subcellularLocation>
</comment>
<accession>A0A512E0Y1</accession>
<feature type="transmembrane region" description="Helical" evidence="7">
    <location>
        <begin position="86"/>
        <end position="105"/>
    </location>
</feature>
<dbReference type="GO" id="GO:0016413">
    <property type="term" value="F:O-acetyltransferase activity"/>
    <property type="evidence" value="ECO:0007669"/>
    <property type="project" value="TreeGrafter"/>
</dbReference>
<dbReference type="GO" id="GO:0005886">
    <property type="term" value="C:plasma membrane"/>
    <property type="evidence" value="ECO:0007669"/>
    <property type="project" value="UniProtKB-SubCell"/>
</dbReference>
<feature type="domain" description="Acyltransferase 3" evidence="8">
    <location>
        <begin position="5"/>
        <end position="313"/>
    </location>
</feature>